<name>A0AAU9V8Z4_EUPED</name>
<dbReference type="InterPro" id="IPR004117">
    <property type="entry name" value="7tm6_olfct_rcpt"/>
</dbReference>
<dbReference type="PANTHER" id="PTHR21137:SF44">
    <property type="entry name" value="ODORANT RECEPTOR 13A-RELATED"/>
    <property type="match status" value="1"/>
</dbReference>
<keyword evidence="6 9" id="KW-0472">Membrane</keyword>
<feature type="transmembrane region" description="Helical" evidence="9">
    <location>
        <begin position="36"/>
        <end position="61"/>
    </location>
</feature>
<comment type="subcellular location">
    <subcellularLocation>
        <location evidence="9">Cell membrane</location>
        <topology evidence="9">Multi-pass membrane protein</topology>
    </subcellularLocation>
    <subcellularLocation>
        <location evidence="1">Membrane</location>
        <topology evidence="1">Multi-pass membrane protein</topology>
    </subcellularLocation>
</comment>
<protein>
    <recommendedName>
        <fullName evidence="9">Odorant receptor</fullName>
    </recommendedName>
</protein>
<accession>A0AAU9V8Z4</accession>
<proteinExistence type="inferred from homology"/>
<dbReference type="AlphaFoldDB" id="A0AAU9V8Z4"/>
<comment type="caution">
    <text evidence="10">The sequence shown here is derived from an EMBL/GenBank/DDBJ whole genome shotgun (WGS) entry which is preliminary data.</text>
</comment>
<keyword evidence="2 9" id="KW-0716">Sensory transduction</keyword>
<keyword evidence="11" id="KW-1185">Reference proteome</keyword>
<comment type="similarity">
    <text evidence="9">Belongs to the insect chemoreceptor superfamily. Heteromeric odorant receptor channel (TC 1.A.69) family.</text>
</comment>
<evidence type="ECO:0000313" key="10">
    <source>
        <dbReference type="EMBL" id="CAH2108476.1"/>
    </source>
</evidence>
<feature type="transmembrane region" description="Helical" evidence="9">
    <location>
        <begin position="194"/>
        <end position="218"/>
    </location>
</feature>
<sequence length="405" mass="47162">MPNINSLRQDVVLELEFLQSMGLKIFLYPFIGRSKLIMVGYFITHVLVLCTAVQLGLTLFSYDTKDWLEIINVAPNLGVVIMTVIKYTKIQTHKELYDDIFEHFRDEMWDIVATDSIAHQNIVKKYKWVTMVINRFLLYYSISLTIVVDSFPYLVMIYENKAHGVTDEYLYPFDGWYPFDKVKWYSAAYTWESFMTAIVVCVYSFSNMIHASCIGFICMELKILGNCLEEILSPEDVVNITEGRNVNVIHRTVLKKLKIIITKHEYLAKKSAKLDAVLGDAMLLNYSLGAIFICLTAFTFTVVDNFYKSVRYFFMFISLLIEVFNQCIFGQILSDHSENLTEAIYYSNWPYASPEVKQIMLMLIMRTQKPFKLTANGYHTMNMNTFSRICSTSFQFFNLLRTVYP</sequence>
<keyword evidence="7 9" id="KW-0675">Receptor</keyword>
<evidence type="ECO:0000256" key="9">
    <source>
        <dbReference type="RuleBase" id="RU351113"/>
    </source>
</evidence>
<keyword evidence="5 9" id="KW-1133">Transmembrane helix</keyword>
<evidence type="ECO:0000256" key="3">
    <source>
        <dbReference type="ARBA" id="ARBA00022692"/>
    </source>
</evidence>
<evidence type="ECO:0000256" key="6">
    <source>
        <dbReference type="ARBA" id="ARBA00023136"/>
    </source>
</evidence>
<feature type="transmembrane region" description="Helical" evidence="9">
    <location>
        <begin position="67"/>
        <end position="85"/>
    </location>
</feature>
<organism evidence="10 11">
    <name type="scientific">Euphydryas editha</name>
    <name type="common">Edith's checkerspot</name>
    <dbReference type="NCBI Taxonomy" id="104508"/>
    <lineage>
        <taxon>Eukaryota</taxon>
        <taxon>Metazoa</taxon>
        <taxon>Ecdysozoa</taxon>
        <taxon>Arthropoda</taxon>
        <taxon>Hexapoda</taxon>
        <taxon>Insecta</taxon>
        <taxon>Pterygota</taxon>
        <taxon>Neoptera</taxon>
        <taxon>Endopterygota</taxon>
        <taxon>Lepidoptera</taxon>
        <taxon>Glossata</taxon>
        <taxon>Ditrysia</taxon>
        <taxon>Papilionoidea</taxon>
        <taxon>Nymphalidae</taxon>
        <taxon>Nymphalinae</taxon>
        <taxon>Euphydryas</taxon>
    </lineage>
</organism>
<evidence type="ECO:0000256" key="4">
    <source>
        <dbReference type="ARBA" id="ARBA00022725"/>
    </source>
</evidence>
<evidence type="ECO:0000256" key="1">
    <source>
        <dbReference type="ARBA" id="ARBA00004141"/>
    </source>
</evidence>
<evidence type="ECO:0000313" key="11">
    <source>
        <dbReference type="Proteomes" id="UP001153954"/>
    </source>
</evidence>
<reference evidence="10" key="1">
    <citation type="submission" date="2022-03" db="EMBL/GenBank/DDBJ databases">
        <authorList>
            <person name="Tunstrom K."/>
        </authorList>
    </citation>
    <scope>NUCLEOTIDE SEQUENCE</scope>
</reference>
<keyword evidence="4 9" id="KW-0552">Olfaction</keyword>
<evidence type="ECO:0000256" key="5">
    <source>
        <dbReference type="ARBA" id="ARBA00022989"/>
    </source>
</evidence>
<dbReference type="Pfam" id="PF02949">
    <property type="entry name" value="7tm_6"/>
    <property type="match status" value="1"/>
</dbReference>
<feature type="transmembrane region" description="Helical" evidence="9">
    <location>
        <begin position="137"/>
        <end position="158"/>
    </location>
</feature>
<dbReference type="GO" id="GO:0004984">
    <property type="term" value="F:olfactory receptor activity"/>
    <property type="evidence" value="ECO:0007669"/>
    <property type="project" value="InterPro"/>
</dbReference>
<dbReference type="GO" id="GO:0007165">
    <property type="term" value="P:signal transduction"/>
    <property type="evidence" value="ECO:0007669"/>
    <property type="project" value="UniProtKB-KW"/>
</dbReference>
<feature type="transmembrane region" description="Helical" evidence="9">
    <location>
        <begin position="283"/>
        <end position="303"/>
    </location>
</feature>
<dbReference type="GO" id="GO:0005886">
    <property type="term" value="C:plasma membrane"/>
    <property type="evidence" value="ECO:0007669"/>
    <property type="project" value="UniProtKB-SubCell"/>
</dbReference>
<keyword evidence="3 9" id="KW-0812">Transmembrane</keyword>
<evidence type="ECO:0000256" key="8">
    <source>
        <dbReference type="ARBA" id="ARBA00023224"/>
    </source>
</evidence>
<dbReference type="EMBL" id="CAKOGL010000031">
    <property type="protein sequence ID" value="CAH2108476.1"/>
    <property type="molecule type" value="Genomic_DNA"/>
</dbReference>
<comment type="caution">
    <text evidence="9">Lacks conserved residue(s) required for the propagation of feature annotation.</text>
</comment>
<dbReference type="GO" id="GO:0005549">
    <property type="term" value="F:odorant binding"/>
    <property type="evidence" value="ECO:0007669"/>
    <property type="project" value="InterPro"/>
</dbReference>
<feature type="transmembrane region" description="Helical" evidence="9">
    <location>
        <begin position="309"/>
        <end position="329"/>
    </location>
</feature>
<evidence type="ECO:0000256" key="2">
    <source>
        <dbReference type="ARBA" id="ARBA00022606"/>
    </source>
</evidence>
<dbReference type="PANTHER" id="PTHR21137">
    <property type="entry name" value="ODORANT RECEPTOR"/>
    <property type="match status" value="1"/>
</dbReference>
<gene>
    <name evidence="10" type="ORF">EEDITHA_LOCUS22410</name>
</gene>
<dbReference type="Proteomes" id="UP001153954">
    <property type="component" value="Unassembled WGS sequence"/>
</dbReference>
<evidence type="ECO:0000256" key="7">
    <source>
        <dbReference type="ARBA" id="ARBA00023170"/>
    </source>
</evidence>
<keyword evidence="8 9" id="KW-0807">Transducer</keyword>